<gene>
    <name evidence="1" type="ORF">GGQ68_004932</name>
</gene>
<proteinExistence type="predicted"/>
<evidence type="ECO:0000313" key="1">
    <source>
        <dbReference type="EMBL" id="MBB3988574.1"/>
    </source>
</evidence>
<accession>A0A7W6E0A7</accession>
<reference evidence="1 2" key="1">
    <citation type="submission" date="2020-08" db="EMBL/GenBank/DDBJ databases">
        <title>Genomic Encyclopedia of Type Strains, Phase IV (KMG-IV): sequencing the most valuable type-strain genomes for metagenomic binning, comparative biology and taxonomic classification.</title>
        <authorList>
            <person name="Goeker M."/>
        </authorList>
    </citation>
    <scope>NUCLEOTIDE SEQUENCE [LARGE SCALE GENOMIC DNA]</scope>
    <source>
        <strain evidence="1 2">DSM 102235</strain>
    </source>
</reference>
<name>A0A7W6E0A7_9RHOB</name>
<evidence type="ECO:0000313" key="2">
    <source>
        <dbReference type="Proteomes" id="UP000541426"/>
    </source>
</evidence>
<dbReference type="Proteomes" id="UP000541426">
    <property type="component" value="Unassembled WGS sequence"/>
</dbReference>
<protein>
    <submittedName>
        <fullName evidence="1">Uncharacterized protein</fullName>
    </submittedName>
</protein>
<organism evidence="1 2">
    <name type="scientific">Sagittula marina</name>
    <dbReference type="NCBI Taxonomy" id="943940"/>
    <lineage>
        <taxon>Bacteria</taxon>
        <taxon>Pseudomonadati</taxon>
        <taxon>Pseudomonadota</taxon>
        <taxon>Alphaproteobacteria</taxon>
        <taxon>Rhodobacterales</taxon>
        <taxon>Roseobacteraceae</taxon>
        <taxon>Sagittula</taxon>
    </lineage>
</organism>
<sequence>MLEHPRGPNHTDLGKETHMANTIAITRPSVTEASRDVFSHSIISRKFTQLNIALAAYIEFERDLEHADCFDPAFLSWTTDAEGARAEVLSLSGRIAALPVQRREDLPLKRSAMLTRALVESATEVAFTDLHRLLGTHAELFACLDAGVTATRTRQMLRICHEQIDAIAELGEFNDPVVAWAEPSSDAEPSALIATCAI</sequence>
<keyword evidence="2" id="KW-1185">Reference proteome</keyword>
<comment type="caution">
    <text evidence="1">The sequence shown here is derived from an EMBL/GenBank/DDBJ whole genome shotgun (WGS) entry which is preliminary data.</text>
</comment>
<dbReference type="EMBL" id="JACIEJ010000031">
    <property type="protein sequence ID" value="MBB3988574.1"/>
    <property type="molecule type" value="Genomic_DNA"/>
</dbReference>
<dbReference type="RefSeq" id="WP_344717013.1">
    <property type="nucleotide sequence ID" value="NZ_BAABBZ010000045.1"/>
</dbReference>
<dbReference type="AlphaFoldDB" id="A0A7W6E0A7"/>